<keyword evidence="4" id="KW-1185">Reference proteome</keyword>
<reference evidence="3 4" key="1">
    <citation type="journal article" date="2005" name="PLoS Biol.">
        <title>The genomes of Oryza sativa: a history of duplications.</title>
        <authorList>
            <person name="Yu J."/>
            <person name="Wang J."/>
            <person name="Lin W."/>
            <person name="Li S."/>
            <person name="Li H."/>
            <person name="Zhou J."/>
            <person name="Ni P."/>
            <person name="Dong W."/>
            <person name="Hu S."/>
            <person name="Zeng C."/>
            <person name="Zhang J."/>
            <person name="Zhang Y."/>
            <person name="Li R."/>
            <person name="Xu Z."/>
            <person name="Li S."/>
            <person name="Li X."/>
            <person name="Zheng H."/>
            <person name="Cong L."/>
            <person name="Lin L."/>
            <person name="Yin J."/>
            <person name="Geng J."/>
            <person name="Li G."/>
            <person name="Shi J."/>
            <person name="Liu J."/>
            <person name="Lv H."/>
            <person name="Li J."/>
            <person name="Wang J."/>
            <person name="Deng Y."/>
            <person name="Ran L."/>
            <person name="Shi X."/>
            <person name="Wang X."/>
            <person name="Wu Q."/>
            <person name="Li C."/>
            <person name="Ren X."/>
            <person name="Wang J."/>
            <person name="Wang X."/>
            <person name="Li D."/>
            <person name="Liu D."/>
            <person name="Zhang X."/>
            <person name="Ji Z."/>
            <person name="Zhao W."/>
            <person name="Sun Y."/>
            <person name="Zhang Z."/>
            <person name="Bao J."/>
            <person name="Han Y."/>
            <person name="Dong L."/>
            <person name="Ji J."/>
            <person name="Chen P."/>
            <person name="Wu S."/>
            <person name="Liu J."/>
            <person name="Xiao Y."/>
            <person name="Bu D."/>
            <person name="Tan J."/>
            <person name="Yang L."/>
            <person name="Ye C."/>
            <person name="Zhang J."/>
            <person name="Xu J."/>
            <person name="Zhou Y."/>
            <person name="Yu Y."/>
            <person name="Zhang B."/>
            <person name="Zhuang S."/>
            <person name="Wei H."/>
            <person name="Liu B."/>
            <person name="Lei M."/>
            <person name="Yu H."/>
            <person name="Li Y."/>
            <person name="Xu H."/>
            <person name="Wei S."/>
            <person name="He X."/>
            <person name="Fang L."/>
            <person name="Zhang Z."/>
            <person name="Zhang Y."/>
            <person name="Huang X."/>
            <person name="Su Z."/>
            <person name="Tong W."/>
            <person name="Li J."/>
            <person name="Tong Z."/>
            <person name="Li S."/>
            <person name="Ye J."/>
            <person name="Wang L."/>
            <person name="Fang L."/>
            <person name="Lei T."/>
            <person name="Chen C."/>
            <person name="Chen H."/>
            <person name="Xu Z."/>
            <person name="Li H."/>
            <person name="Huang H."/>
            <person name="Zhang F."/>
            <person name="Xu H."/>
            <person name="Li N."/>
            <person name="Zhao C."/>
            <person name="Li S."/>
            <person name="Dong L."/>
            <person name="Huang Y."/>
            <person name="Li L."/>
            <person name="Xi Y."/>
            <person name="Qi Q."/>
            <person name="Li W."/>
            <person name="Zhang B."/>
            <person name="Hu W."/>
            <person name="Zhang Y."/>
            <person name="Tian X."/>
            <person name="Jiao Y."/>
            <person name="Liang X."/>
            <person name="Jin J."/>
            <person name="Gao L."/>
            <person name="Zheng W."/>
            <person name="Hao B."/>
            <person name="Liu S."/>
            <person name="Wang W."/>
            <person name="Yuan L."/>
            <person name="Cao M."/>
            <person name="McDermott J."/>
            <person name="Samudrala R."/>
            <person name="Wang J."/>
            <person name="Wong G.K."/>
            <person name="Yang H."/>
        </authorList>
    </citation>
    <scope>NUCLEOTIDE SEQUENCE [LARGE SCALE GENOMIC DNA]</scope>
    <source>
        <strain evidence="4">cv. 93-11</strain>
    </source>
</reference>
<dbReference type="InterPro" id="IPR012337">
    <property type="entry name" value="RNaseH-like_sf"/>
</dbReference>
<evidence type="ECO:0000259" key="1">
    <source>
        <dbReference type="Pfam" id="PF13456"/>
    </source>
</evidence>
<dbReference type="InterPro" id="IPR026960">
    <property type="entry name" value="RVT-Znf"/>
</dbReference>
<feature type="domain" description="RNase H type-1" evidence="1">
    <location>
        <begin position="344"/>
        <end position="408"/>
    </location>
</feature>
<organism evidence="3 4">
    <name type="scientific">Oryza sativa subsp. indica</name>
    <name type="common">Rice</name>
    <dbReference type="NCBI Taxonomy" id="39946"/>
    <lineage>
        <taxon>Eukaryota</taxon>
        <taxon>Viridiplantae</taxon>
        <taxon>Streptophyta</taxon>
        <taxon>Embryophyta</taxon>
        <taxon>Tracheophyta</taxon>
        <taxon>Spermatophyta</taxon>
        <taxon>Magnoliopsida</taxon>
        <taxon>Liliopsida</taxon>
        <taxon>Poales</taxon>
        <taxon>Poaceae</taxon>
        <taxon>BOP clade</taxon>
        <taxon>Oryzoideae</taxon>
        <taxon>Oryzeae</taxon>
        <taxon>Oryzinae</taxon>
        <taxon>Oryza</taxon>
        <taxon>Oryza sativa</taxon>
    </lineage>
</organism>
<dbReference type="SUPFAM" id="SSF53098">
    <property type="entry name" value="Ribonuclease H-like"/>
    <property type="match status" value="1"/>
</dbReference>
<dbReference type="AlphaFoldDB" id="B8AVU1"/>
<sequence length="569" mass="63962">MGGLGFRDLRLFNQALLSRQAWRLIQYHDSLCARILKAKYYPNCELIDAVFPADVSPTWKAVEHGLELLKKGLIWRIGDGRKVRIWKDQWIPRQSSLKLSPQNGRCRLRWVHQLINQDTNSWDADLIKNVCSPLDVNEILKIKLPHRGMEDFLAWHFEKTGVFTVRSAYHLALHNQLKANELGSSSSSTSGERKIWASLWTAPVPQKVKIFAWRLARECLATMENRKKRKLEIDSTCRICGLGGEDGFHAVISCTKAAALRSLIREVWELPDERFLIRSGPDWLLIILDSINAESRAKFLLLLWRAWFLRNDSVHCSGKASVLGSLLFLQSLWESLFMSTSQGKSSEPASAGFVIRDHTGSVLLTSWRIISHCGSAEEAEATACWEGVNLAAEWVKKPLILETDCANLDHIYWVKVNSDAGFDKLTSTGSSGVVIRDHSGVVQAAAARWMERVPDALTAEALAAKEALELAMEVGCDRVILEVNCAELKVILEDSEGFKSCIAGICFDITELARSFVDFKVEWVPREANSVAHCCSSLVSSAERSMFWFDDIPDWLEGLVSIDCTPMNN</sequence>
<dbReference type="PANTHER" id="PTHR47723">
    <property type="entry name" value="OS05G0353850 PROTEIN"/>
    <property type="match status" value="1"/>
</dbReference>
<dbReference type="EMBL" id="CM000129">
    <property type="protein sequence ID" value="EEC77522.1"/>
    <property type="molecule type" value="Genomic_DNA"/>
</dbReference>
<name>B8AVU1_ORYSI</name>
<feature type="domain" description="Reverse transcriptase zinc-binding" evidence="2">
    <location>
        <begin position="163"/>
        <end position="258"/>
    </location>
</feature>
<dbReference type="InterPro" id="IPR036397">
    <property type="entry name" value="RNaseH_sf"/>
</dbReference>
<dbReference type="HOGENOM" id="CLU_000680_14_9_1"/>
<evidence type="ECO:0008006" key="5">
    <source>
        <dbReference type="Google" id="ProtNLM"/>
    </source>
</evidence>
<gene>
    <name evidence="3" type="ORF">OsI_16406</name>
</gene>
<dbReference type="STRING" id="39946.B8AVU1"/>
<feature type="domain" description="RNase H type-1" evidence="1">
    <location>
        <begin position="417"/>
        <end position="537"/>
    </location>
</feature>
<dbReference type="Proteomes" id="UP000007015">
    <property type="component" value="Chromosome 4"/>
</dbReference>
<dbReference type="Gramene" id="BGIOSGA016647-TA">
    <property type="protein sequence ID" value="BGIOSGA016647-PA"/>
    <property type="gene ID" value="BGIOSGA016647"/>
</dbReference>
<dbReference type="InterPro" id="IPR044730">
    <property type="entry name" value="RNase_H-like_dom_plant"/>
</dbReference>
<dbReference type="GO" id="GO:0004523">
    <property type="term" value="F:RNA-DNA hybrid ribonuclease activity"/>
    <property type="evidence" value="ECO:0007669"/>
    <property type="project" value="InterPro"/>
</dbReference>
<dbReference type="CDD" id="cd06222">
    <property type="entry name" value="RNase_H_like"/>
    <property type="match status" value="2"/>
</dbReference>
<dbReference type="Gene3D" id="3.30.420.10">
    <property type="entry name" value="Ribonuclease H-like superfamily/Ribonuclease H"/>
    <property type="match status" value="1"/>
</dbReference>
<protein>
    <recommendedName>
        <fullName evidence="5">RNase H type-1 domain-containing protein</fullName>
    </recommendedName>
</protein>
<dbReference type="Pfam" id="PF13456">
    <property type="entry name" value="RVT_3"/>
    <property type="match status" value="2"/>
</dbReference>
<proteinExistence type="predicted"/>
<dbReference type="GO" id="GO:0003676">
    <property type="term" value="F:nucleic acid binding"/>
    <property type="evidence" value="ECO:0007669"/>
    <property type="project" value="InterPro"/>
</dbReference>
<dbReference type="PANTHER" id="PTHR47723:SF24">
    <property type="entry name" value="RNASE H TYPE-1 DOMAIN-CONTAINING PROTEIN"/>
    <property type="match status" value="1"/>
</dbReference>
<evidence type="ECO:0000313" key="3">
    <source>
        <dbReference type="EMBL" id="EEC77522.1"/>
    </source>
</evidence>
<dbReference type="InterPro" id="IPR002156">
    <property type="entry name" value="RNaseH_domain"/>
</dbReference>
<accession>B8AVU1</accession>
<dbReference type="OMA" id="NICGNDE"/>
<evidence type="ECO:0000313" key="4">
    <source>
        <dbReference type="Proteomes" id="UP000007015"/>
    </source>
</evidence>
<dbReference type="InterPro" id="IPR053151">
    <property type="entry name" value="RNase_H-like"/>
</dbReference>
<dbReference type="Pfam" id="PF13966">
    <property type="entry name" value="zf-RVT"/>
    <property type="match status" value="1"/>
</dbReference>
<evidence type="ECO:0000259" key="2">
    <source>
        <dbReference type="Pfam" id="PF13966"/>
    </source>
</evidence>